<keyword evidence="2" id="KW-1185">Reference proteome</keyword>
<dbReference type="AlphaFoldDB" id="A0AAN9FJU9"/>
<sequence>MNTVELKGENEEGEQKLRNLSEVASLNCITSMAGFAGNIICFKFSSRVFSTPFIKNRSIWKSRITCLKKRRDFSPSVPNTCSKVKKKIPETTASVQEINMNGRKHVHHGRRFAHFESSSQNLNEIQNNLVFEDNEEGIKQMEEVAEAVEELSIHQEGAGDSCEQDIIHIDRFTNDVEESAIKLLAARLVVVPQ</sequence>
<name>A0AAN9FJU9_CROPI</name>
<evidence type="ECO:0000313" key="2">
    <source>
        <dbReference type="Proteomes" id="UP001372338"/>
    </source>
</evidence>
<reference evidence="1 2" key="1">
    <citation type="submission" date="2024-01" db="EMBL/GenBank/DDBJ databases">
        <title>The genomes of 5 underutilized Papilionoideae crops provide insights into root nodulation and disease resistanc.</title>
        <authorList>
            <person name="Yuan L."/>
        </authorList>
    </citation>
    <scope>NUCLEOTIDE SEQUENCE [LARGE SCALE GENOMIC DNA]</scope>
    <source>
        <strain evidence="1">ZHUSHIDOU_FW_LH</strain>
        <tissue evidence="1">Leaf</tissue>
    </source>
</reference>
<dbReference type="EMBL" id="JAYWIO010000003">
    <property type="protein sequence ID" value="KAK7276994.1"/>
    <property type="molecule type" value="Genomic_DNA"/>
</dbReference>
<proteinExistence type="predicted"/>
<comment type="caution">
    <text evidence="1">The sequence shown here is derived from an EMBL/GenBank/DDBJ whole genome shotgun (WGS) entry which is preliminary data.</text>
</comment>
<organism evidence="1 2">
    <name type="scientific">Crotalaria pallida</name>
    <name type="common">Smooth rattlebox</name>
    <name type="synonym">Crotalaria striata</name>
    <dbReference type="NCBI Taxonomy" id="3830"/>
    <lineage>
        <taxon>Eukaryota</taxon>
        <taxon>Viridiplantae</taxon>
        <taxon>Streptophyta</taxon>
        <taxon>Embryophyta</taxon>
        <taxon>Tracheophyta</taxon>
        <taxon>Spermatophyta</taxon>
        <taxon>Magnoliopsida</taxon>
        <taxon>eudicotyledons</taxon>
        <taxon>Gunneridae</taxon>
        <taxon>Pentapetalae</taxon>
        <taxon>rosids</taxon>
        <taxon>fabids</taxon>
        <taxon>Fabales</taxon>
        <taxon>Fabaceae</taxon>
        <taxon>Papilionoideae</taxon>
        <taxon>50 kb inversion clade</taxon>
        <taxon>genistoids sensu lato</taxon>
        <taxon>core genistoids</taxon>
        <taxon>Crotalarieae</taxon>
        <taxon>Crotalaria</taxon>
    </lineage>
</organism>
<evidence type="ECO:0000313" key="1">
    <source>
        <dbReference type="EMBL" id="KAK7276994.1"/>
    </source>
</evidence>
<accession>A0AAN9FJU9</accession>
<protein>
    <submittedName>
        <fullName evidence="1">Uncharacterized protein</fullName>
    </submittedName>
</protein>
<gene>
    <name evidence="1" type="ORF">RIF29_18143</name>
</gene>
<dbReference type="Proteomes" id="UP001372338">
    <property type="component" value="Unassembled WGS sequence"/>
</dbReference>